<dbReference type="Proteomes" id="UP000037939">
    <property type="component" value="Unassembled WGS sequence"/>
</dbReference>
<feature type="domain" description="Dienelactone hydrolase" evidence="1">
    <location>
        <begin position="55"/>
        <end position="278"/>
    </location>
</feature>
<dbReference type="STRING" id="857265.WG78_00800"/>
<evidence type="ECO:0000259" key="1">
    <source>
        <dbReference type="Pfam" id="PF01738"/>
    </source>
</evidence>
<dbReference type="EMBL" id="LAQT01000001">
    <property type="protein sequence ID" value="KPC55153.1"/>
    <property type="molecule type" value="Genomic_DNA"/>
</dbReference>
<keyword evidence="3" id="KW-1185">Reference proteome</keyword>
<dbReference type="PANTHER" id="PTHR46623">
    <property type="entry name" value="CARBOXYMETHYLENEBUTENOLIDASE-RELATED"/>
    <property type="match status" value="1"/>
</dbReference>
<dbReference type="InterPro" id="IPR029058">
    <property type="entry name" value="AB_hydrolase_fold"/>
</dbReference>
<dbReference type="PATRIC" id="fig|857265.3.peg.169"/>
<dbReference type="Gene3D" id="3.40.50.1820">
    <property type="entry name" value="alpha/beta hydrolase"/>
    <property type="match status" value="1"/>
</dbReference>
<proteinExistence type="predicted"/>
<reference evidence="2 3" key="1">
    <citation type="submission" date="2015-07" db="EMBL/GenBank/DDBJ databases">
        <title>Draft genome sequence of the Amantichitinum ursilacus IGB-41, a new chitin-degrading bacterium.</title>
        <authorList>
            <person name="Kirstahler P."/>
            <person name="Guenther M."/>
            <person name="Grumaz C."/>
            <person name="Rupp S."/>
            <person name="Zibek S."/>
            <person name="Sohn K."/>
        </authorList>
    </citation>
    <scope>NUCLEOTIDE SEQUENCE [LARGE SCALE GENOMIC DNA]</scope>
    <source>
        <strain evidence="2 3">IGB-41</strain>
    </source>
</reference>
<keyword evidence="2" id="KW-0378">Hydrolase</keyword>
<dbReference type="EC" id="3.1.1.45" evidence="2"/>
<evidence type="ECO:0000313" key="2">
    <source>
        <dbReference type="EMBL" id="KPC55153.1"/>
    </source>
</evidence>
<sequence>MPASTTSAERRDFLIASIATGFALAVKPVAASTIITDETGLKTATVGITAPGGPMPAYTARPANARGPLPTVIVIQEIFGVHEHIQDLSRRLAKVGYLAIAPELYFRQGDPRKYPDIDKLLSEIVAKVPDAQVMTDLDATAAWASSNGGDSKKLAITGFCWGGRETWLYAAHNPNILAAAAWYGPIEPPKSPIKPDNPIDIAANLKVPVIGFYGGKDQGISQDSLADMKKALTEAHKNFDINIYPDAGHGFNADYRPSYNAEAAHDAWIKMLAWFKKYGM</sequence>
<dbReference type="InterPro" id="IPR002925">
    <property type="entry name" value="Dienelactn_hydro"/>
</dbReference>
<dbReference type="PANTHER" id="PTHR46623:SF6">
    <property type="entry name" value="ALPHA_BETA-HYDROLASES SUPERFAMILY PROTEIN"/>
    <property type="match status" value="1"/>
</dbReference>
<evidence type="ECO:0000313" key="3">
    <source>
        <dbReference type="Proteomes" id="UP000037939"/>
    </source>
</evidence>
<dbReference type="AlphaFoldDB" id="A0A0N0XL34"/>
<dbReference type="InterPro" id="IPR051049">
    <property type="entry name" value="Dienelactone_hydrolase-like"/>
</dbReference>
<dbReference type="GO" id="GO:0008806">
    <property type="term" value="F:carboxymethylenebutenolidase activity"/>
    <property type="evidence" value="ECO:0007669"/>
    <property type="project" value="UniProtKB-EC"/>
</dbReference>
<name>A0A0N0XL34_9NEIS</name>
<dbReference type="RefSeq" id="WP_053935883.1">
    <property type="nucleotide sequence ID" value="NZ_LAQT01000001.1"/>
</dbReference>
<dbReference type="OrthoDB" id="9787933at2"/>
<gene>
    <name evidence="2" type="primary">clcD_1</name>
    <name evidence="2" type="ORF">WG78_00800</name>
</gene>
<organism evidence="2 3">
    <name type="scientific">Amantichitinum ursilacus</name>
    <dbReference type="NCBI Taxonomy" id="857265"/>
    <lineage>
        <taxon>Bacteria</taxon>
        <taxon>Pseudomonadati</taxon>
        <taxon>Pseudomonadota</taxon>
        <taxon>Betaproteobacteria</taxon>
        <taxon>Neisseriales</taxon>
        <taxon>Chitinibacteraceae</taxon>
        <taxon>Amantichitinum</taxon>
    </lineage>
</organism>
<accession>A0A0N0XL34</accession>
<dbReference type="SUPFAM" id="SSF53474">
    <property type="entry name" value="alpha/beta-Hydrolases"/>
    <property type="match status" value="1"/>
</dbReference>
<protein>
    <submittedName>
        <fullName evidence="2">Carboxymethylenebutenolidase</fullName>
        <ecNumber evidence="2">3.1.1.45</ecNumber>
    </submittedName>
</protein>
<dbReference type="Pfam" id="PF01738">
    <property type="entry name" value="DLH"/>
    <property type="match status" value="1"/>
</dbReference>
<comment type="caution">
    <text evidence="2">The sequence shown here is derived from an EMBL/GenBank/DDBJ whole genome shotgun (WGS) entry which is preliminary data.</text>
</comment>